<evidence type="ECO:0000256" key="5">
    <source>
        <dbReference type="ARBA" id="ARBA00022989"/>
    </source>
</evidence>
<feature type="transmembrane region" description="Helical" evidence="7">
    <location>
        <begin position="172"/>
        <end position="193"/>
    </location>
</feature>
<evidence type="ECO:0000256" key="1">
    <source>
        <dbReference type="ARBA" id="ARBA00004651"/>
    </source>
</evidence>
<feature type="transmembrane region" description="Helical" evidence="7">
    <location>
        <begin position="53"/>
        <end position="83"/>
    </location>
</feature>
<feature type="transmembrane region" description="Helical" evidence="7">
    <location>
        <begin position="397"/>
        <end position="418"/>
    </location>
</feature>
<evidence type="ECO:0000256" key="7">
    <source>
        <dbReference type="SAM" id="Phobius"/>
    </source>
</evidence>
<dbReference type="PANTHER" id="PTHR43549:SF3">
    <property type="entry name" value="MULTIDRUG RESISTANCE PROTEIN YPNP-RELATED"/>
    <property type="match status" value="1"/>
</dbReference>
<dbReference type="GO" id="GO:0005886">
    <property type="term" value="C:plasma membrane"/>
    <property type="evidence" value="ECO:0007669"/>
    <property type="project" value="UniProtKB-SubCell"/>
</dbReference>
<comment type="subcellular location">
    <subcellularLocation>
        <location evidence="1">Cell membrane</location>
        <topology evidence="1">Multi-pass membrane protein</topology>
    </subcellularLocation>
</comment>
<name>A0A1I5WGU8_9FIRM</name>
<dbReference type="Pfam" id="PF01554">
    <property type="entry name" value="MatE"/>
    <property type="match status" value="2"/>
</dbReference>
<dbReference type="InterPro" id="IPR002528">
    <property type="entry name" value="MATE_fam"/>
</dbReference>
<dbReference type="Proteomes" id="UP000182624">
    <property type="component" value="Unassembled WGS sequence"/>
</dbReference>
<dbReference type="InterPro" id="IPR048279">
    <property type="entry name" value="MdtK-like"/>
</dbReference>
<dbReference type="EMBL" id="FOXO01000022">
    <property type="protein sequence ID" value="SFQ19012.1"/>
    <property type="molecule type" value="Genomic_DNA"/>
</dbReference>
<keyword evidence="6 7" id="KW-0472">Membrane</keyword>
<organism evidence="8 9">
    <name type="scientific">Butyrivibrio proteoclasticus</name>
    <dbReference type="NCBI Taxonomy" id="43305"/>
    <lineage>
        <taxon>Bacteria</taxon>
        <taxon>Bacillati</taxon>
        <taxon>Bacillota</taxon>
        <taxon>Clostridia</taxon>
        <taxon>Lachnospirales</taxon>
        <taxon>Lachnospiraceae</taxon>
        <taxon>Butyrivibrio</taxon>
    </lineage>
</organism>
<gene>
    <name evidence="8" type="ORF">SAMN04487928_12266</name>
</gene>
<proteinExistence type="predicted"/>
<dbReference type="AlphaFoldDB" id="A0A1I5WGU8"/>
<keyword evidence="5 7" id="KW-1133">Transmembrane helix</keyword>
<reference evidence="9" key="1">
    <citation type="submission" date="2016-10" db="EMBL/GenBank/DDBJ databases">
        <authorList>
            <person name="Varghese N."/>
            <person name="Submissions S."/>
        </authorList>
    </citation>
    <scope>NUCLEOTIDE SEQUENCE [LARGE SCALE GENOMIC DNA]</scope>
    <source>
        <strain evidence="9">P18</strain>
    </source>
</reference>
<keyword evidence="4 7" id="KW-0812">Transmembrane</keyword>
<feature type="transmembrane region" description="Helical" evidence="7">
    <location>
        <begin position="329"/>
        <end position="349"/>
    </location>
</feature>
<keyword evidence="2" id="KW-0813">Transport</keyword>
<dbReference type="PIRSF" id="PIRSF006603">
    <property type="entry name" value="DinF"/>
    <property type="match status" value="1"/>
</dbReference>
<evidence type="ECO:0000313" key="9">
    <source>
        <dbReference type="Proteomes" id="UP000182624"/>
    </source>
</evidence>
<keyword evidence="3" id="KW-1003">Cell membrane</keyword>
<dbReference type="PANTHER" id="PTHR43549">
    <property type="entry name" value="MULTIDRUG RESISTANCE PROTEIN YPNP-RELATED"/>
    <property type="match status" value="1"/>
</dbReference>
<dbReference type="OrthoDB" id="9776324at2"/>
<keyword evidence="9" id="KW-1185">Reference proteome</keyword>
<feature type="transmembrane region" description="Helical" evidence="7">
    <location>
        <begin position="144"/>
        <end position="165"/>
    </location>
</feature>
<feature type="transmembrane region" description="Helical" evidence="7">
    <location>
        <begin position="430"/>
        <end position="450"/>
    </location>
</feature>
<evidence type="ECO:0000256" key="4">
    <source>
        <dbReference type="ARBA" id="ARBA00022692"/>
    </source>
</evidence>
<evidence type="ECO:0000313" key="8">
    <source>
        <dbReference type="EMBL" id="SFQ19012.1"/>
    </source>
</evidence>
<feature type="transmembrane region" description="Helical" evidence="7">
    <location>
        <begin position="103"/>
        <end position="124"/>
    </location>
</feature>
<feature type="transmembrane region" description="Helical" evidence="7">
    <location>
        <begin position="12"/>
        <end position="33"/>
    </location>
</feature>
<sequence length="456" mass="49819">MRTSNKTINKITEGPIVSGMLSFFAALLLGAFFQQFYNTVDAIIVGRVVGADGLAAVGGSAAMIVSLFVGFFQGLSTGASVVIAQFYGASRDDEVKRAVHTSIAMAVIGGIIITVIGLLSASWVIGIMKTPKEIIGASTAYLRIYFLGMVANLVYNMGAGILRAVGDSKRPLYVLIISCFVNIFLDLLFVIGFKMGSVSVTMGVIGVAIATIMCQILSAAIVLFMLMRSIGTYRLYLKEIRIDPDMLQRIINIGLPAGIQTTMYTVSNMLIQTAINEVGKNATAAWAAYGKIDVLFWMTISSLGTAVTTFAGQNFGAGKNDRVHKSTRYAFVIAFIITIPLSVLLYFYGDLFLKIFVDDIEVIEVGIQMIEYLAPFYFTYIGVEVFSGVLRGMGTAVVPMLITLSGICVLRVAWILIAFPLNKTIETIEFSYPLTWITTTILFTIYYIYYTKKHRL</sequence>
<protein>
    <submittedName>
        <fullName evidence="8">Putative efflux protein, MATE family</fullName>
    </submittedName>
</protein>
<dbReference type="NCBIfam" id="TIGR00797">
    <property type="entry name" value="matE"/>
    <property type="match status" value="1"/>
</dbReference>
<dbReference type="RefSeq" id="WP_074890016.1">
    <property type="nucleotide sequence ID" value="NZ_FOXO01000022.1"/>
</dbReference>
<feature type="transmembrane region" description="Helical" evidence="7">
    <location>
        <begin position="369"/>
        <end position="390"/>
    </location>
</feature>
<dbReference type="GO" id="GO:0042910">
    <property type="term" value="F:xenobiotic transmembrane transporter activity"/>
    <property type="evidence" value="ECO:0007669"/>
    <property type="project" value="InterPro"/>
</dbReference>
<feature type="transmembrane region" description="Helical" evidence="7">
    <location>
        <begin position="205"/>
        <end position="226"/>
    </location>
</feature>
<dbReference type="GO" id="GO:0015297">
    <property type="term" value="F:antiporter activity"/>
    <property type="evidence" value="ECO:0007669"/>
    <property type="project" value="InterPro"/>
</dbReference>
<evidence type="ECO:0000256" key="2">
    <source>
        <dbReference type="ARBA" id="ARBA00022448"/>
    </source>
</evidence>
<evidence type="ECO:0000256" key="6">
    <source>
        <dbReference type="ARBA" id="ARBA00023136"/>
    </source>
</evidence>
<accession>A0A1I5WGU8</accession>
<evidence type="ECO:0000256" key="3">
    <source>
        <dbReference type="ARBA" id="ARBA00022475"/>
    </source>
</evidence>
<dbReference type="InterPro" id="IPR052031">
    <property type="entry name" value="Membrane_Transporter-Flippase"/>
</dbReference>
<dbReference type="CDD" id="cd13138">
    <property type="entry name" value="MATE_yoeA_like"/>
    <property type="match status" value="1"/>
</dbReference>